<dbReference type="Proteomes" id="UP000239480">
    <property type="component" value="Unassembled WGS sequence"/>
</dbReference>
<dbReference type="EMBL" id="PVTD01000014">
    <property type="protein sequence ID" value="PRY20257.1"/>
    <property type="molecule type" value="Genomic_DNA"/>
</dbReference>
<name>A0A2T0RGI1_9RHOB</name>
<keyword evidence="2" id="KW-1185">Reference proteome</keyword>
<sequence>MTSPLSLTCGRIVSKPRLRPFAALRVRCYNDATLASDFPTHPSDCDHHVPLRRVPDLRRLTVYPAAPMAPLKFIFLNNLARFTPIPPAPDSPLATGVLRSGMGGSAMSGHSSAKHGLNPADWHGAPAAGTVQERASVRAETGAVGQCARARGDWQPRQRHPLSFFQRGNMGRESASVLRVSATSPFQARTLKLHGPTAITVPVHACVGHTVRRCVWQSVRSDRVTVSPRHRTGRKFGICPDDCFFAVTARTWLRLAACPRARFPTCQPAETSPQGRTCWS</sequence>
<accession>A0A2T0RGI1</accession>
<dbReference type="AlphaFoldDB" id="A0A2T0RGI1"/>
<evidence type="ECO:0000313" key="1">
    <source>
        <dbReference type="EMBL" id="PRY20257.1"/>
    </source>
</evidence>
<comment type="caution">
    <text evidence="1">The sequence shown here is derived from an EMBL/GenBank/DDBJ whole genome shotgun (WGS) entry which is preliminary data.</text>
</comment>
<gene>
    <name evidence="1" type="ORF">CLV78_11442</name>
</gene>
<protein>
    <submittedName>
        <fullName evidence="1">Uncharacterized protein</fullName>
    </submittedName>
</protein>
<evidence type="ECO:0000313" key="2">
    <source>
        <dbReference type="Proteomes" id="UP000239480"/>
    </source>
</evidence>
<organism evidence="1 2">
    <name type="scientific">Aliiruegeria haliotis</name>
    <dbReference type="NCBI Taxonomy" id="1280846"/>
    <lineage>
        <taxon>Bacteria</taxon>
        <taxon>Pseudomonadati</taxon>
        <taxon>Pseudomonadota</taxon>
        <taxon>Alphaproteobacteria</taxon>
        <taxon>Rhodobacterales</taxon>
        <taxon>Roseobacteraceae</taxon>
        <taxon>Aliiruegeria</taxon>
    </lineage>
</organism>
<reference evidence="1 2" key="1">
    <citation type="submission" date="2018-03" db="EMBL/GenBank/DDBJ databases">
        <title>Genomic Encyclopedia of Archaeal and Bacterial Type Strains, Phase II (KMG-II): from individual species to whole genera.</title>
        <authorList>
            <person name="Goeker M."/>
        </authorList>
    </citation>
    <scope>NUCLEOTIDE SEQUENCE [LARGE SCALE GENOMIC DNA]</scope>
    <source>
        <strain evidence="1 2">DSM 29328</strain>
    </source>
</reference>
<proteinExistence type="predicted"/>